<evidence type="ECO:0000259" key="2">
    <source>
        <dbReference type="Pfam" id="PF00144"/>
    </source>
</evidence>
<dbReference type="PANTHER" id="PTHR46825:SF15">
    <property type="entry name" value="BETA-LACTAMASE-RELATED DOMAIN-CONTAINING PROTEIN"/>
    <property type="match status" value="1"/>
</dbReference>
<dbReference type="Gene3D" id="3.40.710.10">
    <property type="entry name" value="DD-peptidase/beta-lactamase superfamily"/>
    <property type="match status" value="1"/>
</dbReference>
<dbReference type="SUPFAM" id="SSF56601">
    <property type="entry name" value="beta-lactamase/transpeptidase-like"/>
    <property type="match status" value="1"/>
</dbReference>
<keyword evidence="4" id="KW-1185">Reference proteome</keyword>
<dbReference type="GO" id="GO:0016787">
    <property type="term" value="F:hydrolase activity"/>
    <property type="evidence" value="ECO:0007669"/>
    <property type="project" value="UniProtKB-KW"/>
</dbReference>
<feature type="region of interest" description="Disordered" evidence="1">
    <location>
        <begin position="519"/>
        <end position="543"/>
    </location>
</feature>
<feature type="region of interest" description="Disordered" evidence="1">
    <location>
        <begin position="375"/>
        <end position="394"/>
    </location>
</feature>
<gene>
    <name evidence="3" type="ORF">ACFO7U_02490</name>
</gene>
<dbReference type="Pfam" id="PF00144">
    <property type="entry name" value="Beta-lactamase"/>
    <property type="match status" value="1"/>
</dbReference>
<feature type="compositionally biased region" description="Polar residues" evidence="1">
    <location>
        <begin position="375"/>
        <end position="385"/>
    </location>
</feature>
<dbReference type="Gene3D" id="2.40.128.600">
    <property type="match status" value="1"/>
</dbReference>
<dbReference type="EC" id="3.-.-.-" evidence="3"/>
<evidence type="ECO:0000256" key="1">
    <source>
        <dbReference type="SAM" id="MobiDB-lite"/>
    </source>
</evidence>
<dbReference type="EMBL" id="JBHSHP010000008">
    <property type="protein sequence ID" value="MFC4753648.1"/>
    <property type="molecule type" value="Genomic_DNA"/>
</dbReference>
<evidence type="ECO:0000313" key="3">
    <source>
        <dbReference type="EMBL" id="MFC4753648.1"/>
    </source>
</evidence>
<name>A0ABV9PPD8_9ACTN</name>
<evidence type="ECO:0000313" key="4">
    <source>
        <dbReference type="Proteomes" id="UP001595836"/>
    </source>
</evidence>
<accession>A0ABV9PPD8</accession>
<keyword evidence="3" id="KW-0378">Hydrolase</keyword>
<reference evidence="4" key="1">
    <citation type="journal article" date="2019" name="Int. J. Syst. Evol. Microbiol.">
        <title>The Global Catalogue of Microorganisms (GCM) 10K type strain sequencing project: providing services to taxonomists for standard genome sequencing and annotation.</title>
        <authorList>
            <consortium name="The Broad Institute Genomics Platform"/>
            <consortium name="The Broad Institute Genome Sequencing Center for Infectious Disease"/>
            <person name="Wu L."/>
            <person name="Ma J."/>
        </authorList>
    </citation>
    <scope>NUCLEOTIDE SEQUENCE [LARGE SCALE GENOMIC DNA]</scope>
    <source>
        <strain evidence="4">JCM 11882</strain>
    </source>
</reference>
<feature type="compositionally biased region" description="Low complexity" evidence="1">
    <location>
        <begin position="305"/>
        <end position="316"/>
    </location>
</feature>
<sequence>MLTPPSRAARAGRIARLRASLPTTPRGRDSGRVAVRRRMWSLTAGGLVLTTVAACGAPLPKPEPGQSPAAYSGLEVGEDRIEYAIGKVTDIVEDELEKSGVPGASVAVVHGGEVVLAEGFGVRNTETGEAVDAQTVFPLASLSTPVSATVVAAESARGEVSWDTPVREYLPWFELSDPRASEQVTVGDMFAHRSGLPEQAGGDLEDLGYDRPAILHGLRHLPLEQFRTSYAYTDFGLSAGAQAVATAAGAPWDELSRELIFEPLGMSESSYSYDELVDRGNRAVGHVRATDSDTGSGEAGEDSRSGSGSEPDSGPGSQAGWVPADPARDPDTQAPAGGLSSTAADMARWMTMVLADGAGPAGQQVVPPEALRQALTPQVVSSPPQSGADRTGSYGYGFDIGTSSSGRVQWSHSGAFTQGAATAMLMMPDLDLGIVTLTNAAPIGVPETINARFADYAQYGDPAQPWGELFATEFAPLRAGIGDLVSARRPVSPAAAPPVEDLLGVYRNAYFGDVEVREARGSGDTAEDGREDDDAAVAGSTDTGAAAGTGLVLAVGPDRQAWRLEHWDGATFAISPEGETWPPGSRGSVTFNGDTMAVDLLDGDGMGTFTRVED</sequence>
<feature type="region of interest" description="Disordered" evidence="1">
    <location>
        <begin position="287"/>
        <end position="339"/>
    </location>
</feature>
<feature type="domain" description="Beta-lactamase-related" evidence="2">
    <location>
        <begin position="89"/>
        <end position="453"/>
    </location>
</feature>
<dbReference type="InterPro" id="IPR001466">
    <property type="entry name" value="Beta-lactam-related"/>
</dbReference>
<dbReference type="Proteomes" id="UP001595836">
    <property type="component" value="Unassembled WGS sequence"/>
</dbReference>
<dbReference type="PANTHER" id="PTHR46825">
    <property type="entry name" value="D-ALANYL-D-ALANINE-CARBOXYPEPTIDASE/ENDOPEPTIDASE AMPH"/>
    <property type="match status" value="1"/>
</dbReference>
<organism evidence="3 4">
    <name type="scientific">Dietzia aurantiaca</name>
    <dbReference type="NCBI Taxonomy" id="983873"/>
    <lineage>
        <taxon>Bacteria</taxon>
        <taxon>Bacillati</taxon>
        <taxon>Actinomycetota</taxon>
        <taxon>Actinomycetes</taxon>
        <taxon>Mycobacteriales</taxon>
        <taxon>Dietziaceae</taxon>
        <taxon>Dietzia</taxon>
    </lineage>
</organism>
<proteinExistence type="predicted"/>
<dbReference type="InterPro" id="IPR012338">
    <property type="entry name" value="Beta-lactam/transpept-like"/>
</dbReference>
<protein>
    <submittedName>
        <fullName evidence="3">Serine hydrolase domain-containing protein</fullName>
        <ecNumber evidence="3">3.-.-.-</ecNumber>
    </submittedName>
</protein>
<comment type="caution">
    <text evidence="3">The sequence shown here is derived from an EMBL/GenBank/DDBJ whole genome shotgun (WGS) entry which is preliminary data.</text>
</comment>
<dbReference type="InterPro" id="IPR050491">
    <property type="entry name" value="AmpC-like"/>
</dbReference>
<feature type="compositionally biased region" description="Acidic residues" evidence="1">
    <location>
        <begin position="525"/>
        <end position="535"/>
    </location>
</feature>
<dbReference type="RefSeq" id="WP_344988087.1">
    <property type="nucleotide sequence ID" value="NZ_BAABCD010000005.1"/>
</dbReference>